<comment type="caution">
    <text evidence="8">The sequence shown here is derived from an EMBL/GenBank/DDBJ whole genome shotgun (WGS) entry which is preliminary data.</text>
</comment>
<dbReference type="GO" id="GO:0050661">
    <property type="term" value="F:NADP binding"/>
    <property type="evidence" value="ECO:0007669"/>
    <property type="project" value="InterPro"/>
</dbReference>
<keyword evidence="7" id="KW-0812">Transmembrane</keyword>
<evidence type="ECO:0000256" key="7">
    <source>
        <dbReference type="SAM" id="Phobius"/>
    </source>
</evidence>
<feature type="transmembrane region" description="Helical" evidence="7">
    <location>
        <begin position="990"/>
        <end position="1010"/>
    </location>
</feature>
<dbReference type="InterPro" id="IPR036188">
    <property type="entry name" value="FAD/NAD-bd_sf"/>
</dbReference>
<dbReference type="GO" id="GO:0050660">
    <property type="term" value="F:flavin adenine dinucleotide binding"/>
    <property type="evidence" value="ECO:0007669"/>
    <property type="project" value="InterPro"/>
</dbReference>
<organism evidence="8 9">
    <name type="scientific">Achaetomium macrosporum</name>
    <dbReference type="NCBI Taxonomy" id="79813"/>
    <lineage>
        <taxon>Eukaryota</taxon>
        <taxon>Fungi</taxon>
        <taxon>Dikarya</taxon>
        <taxon>Ascomycota</taxon>
        <taxon>Pezizomycotina</taxon>
        <taxon>Sordariomycetes</taxon>
        <taxon>Sordariomycetidae</taxon>
        <taxon>Sordariales</taxon>
        <taxon>Chaetomiaceae</taxon>
        <taxon>Achaetomium</taxon>
    </lineage>
</organism>
<dbReference type="SUPFAM" id="SSF51905">
    <property type="entry name" value="FAD/NAD(P)-binding domain"/>
    <property type="match status" value="2"/>
</dbReference>
<dbReference type="PANTHER" id="PTHR42877">
    <property type="entry name" value="L-ORNITHINE N(5)-MONOOXYGENASE-RELATED"/>
    <property type="match status" value="1"/>
</dbReference>
<feature type="transmembrane region" description="Helical" evidence="7">
    <location>
        <begin position="794"/>
        <end position="815"/>
    </location>
</feature>
<feature type="transmembrane region" description="Helical" evidence="7">
    <location>
        <begin position="827"/>
        <end position="847"/>
    </location>
</feature>
<keyword evidence="7" id="KW-1133">Transmembrane helix</keyword>
<evidence type="ECO:0000256" key="5">
    <source>
        <dbReference type="ARBA" id="ARBA00023002"/>
    </source>
</evidence>
<evidence type="ECO:0000256" key="3">
    <source>
        <dbReference type="ARBA" id="ARBA00022630"/>
    </source>
</evidence>
<evidence type="ECO:0000256" key="6">
    <source>
        <dbReference type="SAM" id="MobiDB-lite"/>
    </source>
</evidence>
<evidence type="ECO:0000313" key="9">
    <source>
        <dbReference type="Proteomes" id="UP001303760"/>
    </source>
</evidence>
<feature type="transmembrane region" description="Helical" evidence="7">
    <location>
        <begin position="1055"/>
        <end position="1073"/>
    </location>
</feature>
<keyword evidence="9" id="KW-1185">Reference proteome</keyword>
<comment type="subcellular location">
    <subcellularLocation>
        <location evidence="1">Membrane</location>
        <topology evidence="1">Multi-pass membrane protein</topology>
    </subcellularLocation>
</comment>
<keyword evidence="7" id="KW-0472">Membrane</keyword>
<dbReference type="Gene3D" id="3.50.50.60">
    <property type="entry name" value="FAD/NAD(P)-binding domain"/>
    <property type="match status" value="3"/>
</dbReference>
<dbReference type="GO" id="GO:0022857">
    <property type="term" value="F:transmembrane transporter activity"/>
    <property type="evidence" value="ECO:0007669"/>
    <property type="project" value="InterPro"/>
</dbReference>
<dbReference type="PANTHER" id="PTHR42877:SF6">
    <property type="entry name" value="MONOOXYGENASE, PUTATIVE (AFU_ORTHOLOGUE AFUA_3G15050)-RELATED"/>
    <property type="match status" value="1"/>
</dbReference>
<evidence type="ECO:0000313" key="8">
    <source>
        <dbReference type="EMBL" id="KAK4234314.1"/>
    </source>
</evidence>
<evidence type="ECO:0000256" key="2">
    <source>
        <dbReference type="ARBA" id="ARBA00010139"/>
    </source>
</evidence>
<accession>A0AAN7C2W1</accession>
<keyword evidence="3" id="KW-0285">Flavoprotein</keyword>
<dbReference type="EMBL" id="MU860387">
    <property type="protein sequence ID" value="KAK4234314.1"/>
    <property type="molecule type" value="Genomic_DNA"/>
</dbReference>
<feature type="transmembrane region" description="Helical" evidence="7">
    <location>
        <begin position="885"/>
        <end position="910"/>
    </location>
</feature>
<protein>
    <submittedName>
        <fullName evidence="8">Uncharacterized protein</fullName>
    </submittedName>
</protein>
<comment type="similarity">
    <text evidence="2">Belongs to the FAD-binding monooxygenase family.</text>
</comment>
<dbReference type="InterPro" id="IPR036259">
    <property type="entry name" value="MFS_trans_sf"/>
</dbReference>
<reference evidence="8" key="2">
    <citation type="submission" date="2023-05" db="EMBL/GenBank/DDBJ databases">
        <authorList>
            <consortium name="Lawrence Berkeley National Laboratory"/>
            <person name="Steindorff A."/>
            <person name="Hensen N."/>
            <person name="Bonometti L."/>
            <person name="Westerberg I."/>
            <person name="Brannstrom I.O."/>
            <person name="Guillou S."/>
            <person name="Cros-Aarteil S."/>
            <person name="Calhoun S."/>
            <person name="Haridas S."/>
            <person name="Kuo A."/>
            <person name="Mondo S."/>
            <person name="Pangilinan J."/>
            <person name="Riley R."/>
            <person name="Labutti K."/>
            <person name="Andreopoulos B."/>
            <person name="Lipzen A."/>
            <person name="Chen C."/>
            <person name="Yanf M."/>
            <person name="Daum C."/>
            <person name="Ng V."/>
            <person name="Clum A."/>
            <person name="Ohm R."/>
            <person name="Martin F."/>
            <person name="Silar P."/>
            <person name="Natvig D."/>
            <person name="Lalanne C."/>
            <person name="Gautier V."/>
            <person name="Ament-Velasquez S.L."/>
            <person name="Kruys A."/>
            <person name="Hutchinson M.I."/>
            <person name="Powell A.J."/>
            <person name="Barry K."/>
            <person name="Miller A.N."/>
            <person name="Grigoriev I.V."/>
            <person name="Debuchy R."/>
            <person name="Gladieux P."/>
            <person name="Thoren M.H."/>
            <person name="Johannesson H."/>
        </authorList>
    </citation>
    <scope>NUCLEOTIDE SEQUENCE</scope>
    <source>
        <strain evidence="8">CBS 532.94</strain>
    </source>
</reference>
<dbReference type="GO" id="GO:0004499">
    <property type="term" value="F:N,N-dimethylaniline monooxygenase activity"/>
    <property type="evidence" value="ECO:0007669"/>
    <property type="project" value="InterPro"/>
</dbReference>
<gene>
    <name evidence="8" type="ORF">C8A03DRAFT_47322</name>
</gene>
<name>A0AAN7C2W1_9PEZI</name>
<dbReference type="InterPro" id="IPR051209">
    <property type="entry name" value="FAD-bind_Monooxygenase_sf"/>
</dbReference>
<evidence type="ECO:0000256" key="4">
    <source>
        <dbReference type="ARBA" id="ARBA00022827"/>
    </source>
</evidence>
<sequence length="1091" mass="121213">MAIEVIANHAVTVDVKLGNSRTSEKALASPTLGRAESNQTTTTKPLSDFVPEPPAGPAVSYPKSNLTLVDRFIDQPRPLRVAVIGGGLSGILAGILLPAKVPKIQLTIYEKNHDFGGTWLENVYPGVRCDIPSHVYQATFEPKTDWSDQFAPGAEIRDYWQGVARKYDVYRFARFGQRVEGLLWDETEAVWRVTVHDTATGATKTEVADFVLTAIGRFNAWKLPDYPGIGSYKGFLRHASHWSPDFDPAGKKVAVIGNGASGIQLVANLQKVVDRLDHYARNRTWIAASWAGDERTLEPQPYSEEQKRRFASDPQAYLAFRKELEDKYWRRFSAFFRGSKENAELRDRFVQIMRERLAKKPELLDHIVPDFSPNCRRLTPGPGYLEAISEDNVEYIRTPIARFTEAGIVTTDGVERQVDAVFCATGANVDMVTPFPIRAHGRDLRDLWDPAAAAADKDEAYGFPYTYLGQATPGFPNLFFVHGPHGTGPSGTVPHSVEVQLSTYAKFLRKASREGIKTMAPSKRAADEFLEYADAFFASTVLSDNCSSWYNGGRPGGRIHGVWPGSAGHVTAVRREPRWEDWEYTYLGNSDNRFAWYFGNGWTSKEADPNSDMTNYLRLPGETLDPGPYIRERSTEMAAHKPPPQHYESGVEPPNDQQHPVRWHRSTFYNMTILGLCNLAAPGIWGAMNSLGAGGAAKPNLINAANALTFCLMVVSCYFSSALVHYIGIKGALIFGTIGYAPYAAGLYTNNRFGNEWLVLLGAALCGISAGVFWMAEAAIAIAYPEPWNRGKALGYWLTYRLSGQILGGAINLGLNADRNEAGKVSYTVFLVFIALQAVGPLVGLLLTRPSKVERRDGKRVDLSITQNPWFEIRETTRLFFSRRFLLIVLFIGQAVFGEAVFFTYLAMWFSVRARALGSFVSGIIAVISGNLLGLWLDRTQISLKTRARGAFWTVVTLQGAWWIWATVLVTRFRQTKPTYDWATPGFSAAFAVFVFLTLGFQLNYLFLYFVIHNLAESEAEVIRYAALLRGTESAWQALSYGLESLTVFAEVGGVYMNFGLWGIAILPAWLVLRHFGAVKTAVEDTGVEDA</sequence>
<proteinExistence type="inferred from homology"/>
<dbReference type="InterPro" id="IPR011701">
    <property type="entry name" value="MFS"/>
</dbReference>
<dbReference type="AlphaFoldDB" id="A0AAN7C2W1"/>
<feature type="transmembrane region" description="Helical" evidence="7">
    <location>
        <begin position="950"/>
        <end position="970"/>
    </location>
</feature>
<feature type="compositionally biased region" description="Polar residues" evidence="6">
    <location>
        <begin position="36"/>
        <end position="45"/>
    </location>
</feature>
<dbReference type="GO" id="GO:0016020">
    <property type="term" value="C:membrane"/>
    <property type="evidence" value="ECO:0007669"/>
    <property type="project" value="UniProtKB-SubCell"/>
</dbReference>
<feature type="transmembrane region" description="Helical" evidence="7">
    <location>
        <begin position="726"/>
        <end position="745"/>
    </location>
</feature>
<feature type="region of interest" description="Disordered" evidence="6">
    <location>
        <begin position="26"/>
        <end position="54"/>
    </location>
</feature>
<dbReference type="Gene3D" id="1.20.1250.20">
    <property type="entry name" value="MFS general substrate transporter like domains"/>
    <property type="match status" value="1"/>
</dbReference>
<dbReference type="Pfam" id="PF07690">
    <property type="entry name" value="MFS_1"/>
    <property type="match status" value="1"/>
</dbReference>
<evidence type="ECO:0000256" key="1">
    <source>
        <dbReference type="ARBA" id="ARBA00004141"/>
    </source>
</evidence>
<dbReference type="Pfam" id="PF00743">
    <property type="entry name" value="FMO-like"/>
    <property type="match status" value="1"/>
</dbReference>
<feature type="transmembrane region" description="Helical" evidence="7">
    <location>
        <begin position="700"/>
        <end position="719"/>
    </location>
</feature>
<dbReference type="SUPFAM" id="SSF103473">
    <property type="entry name" value="MFS general substrate transporter"/>
    <property type="match status" value="1"/>
</dbReference>
<feature type="transmembrane region" description="Helical" evidence="7">
    <location>
        <begin position="757"/>
        <end position="782"/>
    </location>
</feature>
<feature type="transmembrane region" description="Helical" evidence="7">
    <location>
        <begin position="916"/>
        <end position="938"/>
    </location>
</feature>
<keyword evidence="4" id="KW-0274">FAD</keyword>
<reference evidence="8" key="1">
    <citation type="journal article" date="2023" name="Mol. Phylogenet. Evol.">
        <title>Genome-scale phylogeny and comparative genomics of the fungal order Sordariales.</title>
        <authorList>
            <person name="Hensen N."/>
            <person name="Bonometti L."/>
            <person name="Westerberg I."/>
            <person name="Brannstrom I.O."/>
            <person name="Guillou S."/>
            <person name="Cros-Aarteil S."/>
            <person name="Calhoun S."/>
            <person name="Haridas S."/>
            <person name="Kuo A."/>
            <person name="Mondo S."/>
            <person name="Pangilinan J."/>
            <person name="Riley R."/>
            <person name="LaButti K."/>
            <person name="Andreopoulos B."/>
            <person name="Lipzen A."/>
            <person name="Chen C."/>
            <person name="Yan M."/>
            <person name="Daum C."/>
            <person name="Ng V."/>
            <person name="Clum A."/>
            <person name="Steindorff A."/>
            <person name="Ohm R.A."/>
            <person name="Martin F."/>
            <person name="Silar P."/>
            <person name="Natvig D.O."/>
            <person name="Lalanne C."/>
            <person name="Gautier V."/>
            <person name="Ament-Velasquez S.L."/>
            <person name="Kruys A."/>
            <person name="Hutchinson M.I."/>
            <person name="Powell A.J."/>
            <person name="Barry K."/>
            <person name="Miller A.N."/>
            <person name="Grigoriev I.V."/>
            <person name="Debuchy R."/>
            <person name="Gladieux P."/>
            <person name="Hiltunen Thoren M."/>
            <person name="Johannesson H."/>
        </authorList>
    </citation>
    <scope>NUCLEOTIDE SEQUENCE</scope>
    <source>
        <strain evidence="8">CBS 532.94</strain>
    </source>
</reference>
<dbReference type="Proteomes" id="UP001303760">
    <property type="component" value="Unassembled WGS sequence"/>
</dbReference>
<keyword evidence="5" id="KW-0560">Oxidoreductase</keyword>
<feature type="region of interest" description="Disordered" evidence="6">
    <location>
        <begin position="636"/>
        <end position="656"/>
    </location>
</feature>
<dbReference type="InterPro" id="IPR020946">
    <property type="entry name" value="Flavin_mOase-like"/>
</dbReference>